<dbReference type="AlphaFoldDB" id="A0AAD9C9U4"/>
<dbReference type="InterPro" id="IPR002129">
    <property type="entry name" value="PyrdxlP-dep_de-COase"/>
</dbReference>
<dbReference type="GO" id="GO:0042427">
    <property type="term" value="P:serotonin biosynthetic process"/>
    <property type="evidence" value="ECO:0007669"/>
    <property type="project" value="TreeGrafter"/>
</dbReference>
<keyword evidence="16" id="KW-0547">Nucleotide-binding</keyword>
<dbReference type="GO" id="GO:0004058">
    <property type="term" value="F:aromatic-L-amino-acid decarboxylase activity"/>
    <property type="evidence" value="ECO:0007669"/>
    <property type="project" value="UniProtKB-EC"/>
</dbReference>
<feature type="active site" description="Proton acceptor" evidence="15">
    <location>
        <position position="543"/>
    </location>
</feature>
<evidence type="ECO:0000256" key="15">
    <source>
        <dbReference type="PIRSR" id="PIRSR600407-1"/>
    </source>
</evidence>
<evidence type="ECO:0000256" key="6">
    <source>
        <dbReference type="ARBA" id="ARBA00022793"/>
    </source>
</evidence>
<evidence type="ECO:0000313" key="20">
    <source>
        <dbReference type="Proteomes" id="UP001228049"/>
    </source>
</evidence>
<dbReference type="PROSITE" id="PS01238">
    <property type="entry name" value="GDA1_CD39_NTPASE"/>
    <property type="match status" value="1"/>
</dbReference>
<sequence length="869" mass="98231">MDTAEFRRRGKEMVDYVADYMDNVEQRPVYPDVEPGYLRSLIPAEAPLEPEKYDDIMTDVERVIMPGVTHWHSPYFYAYFPAASSYPAMLADMLCTAIGCIGFSWAASPACTELETVMLDWLGKMLNLPEDFIAGTEGQGGGVIQSTASEATLVSMLAARCKAVRRIQASNPEKSEAEILSKLVAYTSEQAHSSVERASLIAGVMMKKVPADNNYGVEGAMLKRMLEQDKADGLIPFYFCATLGTTPSCAFDHTTELGPICNEEQMWMHIDAAYAGSAFICPEFRPLLNGIEFADSFNFNPHKWLLINFDCSTMWVKKRQSIIGAFKMEPLYLKHENQESGVITDYRHWQIPLGRRFRSLKMWFVFRMYGLQGLQDHIRKQVDLAKEFESLVRADNRFEICAKVVMGLVCFRLKYGIVIDSGSSRSNIYLYMWPGEKENETGVVTEQINCKVAGNGISEMKVDKEKGAKSMAAFKGCIENITKAIPAEKRNTTTLFLGATAGMRLLQELDEQRSSEIMEDLREYLSSLPFIFQNASIISGQEEGLYGWITVNYLMGNLLEKNTWNKYVRPQGEKTVGSMDLGGASTQIAFAVQSNLSGPDYLPVKLYGYPYNVYTHSFLCYGKHEAGRMILDKVVRESSDPNYIPNPCYPEGYNVSLSASDIYDTQCNKKPNNYNPDQQLFFVGTGNSDKCLSMVKRIFDFQTCSSTQCSFNGVEQPPVTGEFTAYAGFFYTSRAIGLEGRSDLDQFNASCTKFCEEEWRVLKKENAFISEKYLRTYCFSSHYVFTLLADGYKFDKETWKNINFQKEVKDTNIGWSLGYMLSLSNMIPSEVKEILPMTDPLFAGLIFLFSTLIIITVVLVFIFLIRTCY</sequence>
<dbReference type="PRINTS" id="PR00800">
    <property type="entry name" value="YHDCRBOXLASE"/>
</dbReference>
<dbReference type="GO" id="GO:0005524">
    <property type="term" value="F:ATP binding"/>
    <property type="evidence" value="ECO:0007669"/>
    <property type="project" value="UniProtKB-KW"/>
</dbReference>
<evidence type="ECO:0000256" key="2">
    <source>
        <dbReference type="ARBA" id="ARBA00009283"/>
    </source>
</evidence>
<evidence type="ECO:0000256" key="4">
    <source>
        <dbReference type="ARBA" id="ARBA00011738"/>
    </source>
</evidence>
<evidence type="ECO:0000256" key="5">
    <source>
        <dbReference type="ARBA" id="ARBA00022584"/>
    </source>
</evidence>
<evidence type="ECO:0000256" key="11">
    <source>
        <dbReference type="ARBA" id="ARBA00037889"/>
    </source>
</evidence>
<comment type="similarity">
    <text evidence="3">Belongs to the group II decarboxylase family.</text>
</comment>
<dbReference type="GO" id="GO:0005737">
    <property type="term" value="C:cytoplasm"/>
    <property type="evidence" value="ECO:0007669"/>
    <property type="project" value="TreeGrafter"/>
</dbReference>
<dbReference type="EC" id="4.1.1.28" evidence="12"/>
<dbReference type="InterPro" id="IPR015421">
    <property type="entry name" value="PyrdxlP-dep_Trfase_major"/>
</dbReference>
<feature type="binding site" evidence="16">
    <location>
        <begin position="583"/>
        <end position="587"/>
    </location>
    <ligand>
        <name>ATP</name>
        <dbReference type="ChEBI" id="CHEBI:30616"/>
    </ligand>
</feature>
<evidence type="ECO:0000256" key="7">
    <source>
        <dbReference type="ARBA" id="ARBA00022801"/>
    </source>
</evidence>
<dbReference type="SUPFAM" id="SSF53383">
    <property type="entry name" value="PLP-dependent transferases"/>
    <property type="match status" value="1"/>
</dbReference>
<dbReference type="EMBL" id="JASDAP010000010">
    <property type="protein sequence ID" value="KAK1895844.1"/>
    <property type="molecule type" value="Genomic_DNA"/>
</dbReference>
<dbReference type="GO" id="GO:0006520">
    <property type="term" value="P:amino acid metabolic process"/>
    <property type="evidence" value="ECO:0007669"/>
    <property type="project" value="InterPro"/>
</dbReference>
<evidence type="ECO:0000256" key="18">
    <source>
        <dbReference type="SAM" id="Phobius"/>
    </source>
</evidence>
<keyword evidence="16" id="KW-0067">ATP-binding</keyword>
<evidence type="ECO:0000256" key="14">
    <source>
        <dbReference type="ARBA" id="ARBA00041275"/>
    </source>
</evidence>
<accession>A0AAD9C9U4</accession>
<comment type="similarity">
    <text evidence="2">Belongs to the GDA1/CD39 NTPase family.</text>
</comment>
<dbReference type="Gene3D" id="1.20.1340.10">
    <property type="entry name" value="dopa decarboxylase, N-terminal domain"/>
    <property type="match status" value="1"/>
</dbReference>
<dbReference type="FunFam" id="1.20.1340.10:FF:000001">
    <property type="entry name" value="Histidine decarboxylase"/>
    <property type="match status" value="1"/>
</dbReference>
<comment type="cofactor">
    <cofactor evidence="1 17">
        <name>pyridoxal 5'-phosphate</name>
        <dbReference type="ChEBI" id="CHEBI:597326"/>
    </cofactor>
</comment>
<feature type="modified residue" description="N6-(pyridoxal phosphate)lysine" evidence="17">
    <location>
        <position position="303"/>
    </location>
</feature>
<evidence type="ECO:0000256" key="1">
    <source>
        <dbReference type="ARBA" id="ARBA00001933"/>
    </source>
</evidence>
<name>A0AAD9C9U4_DISEL</name>
<keyword evidence="6" id="KW-0210">Decarboxylase</keyword>
<dbReference type="PROSITE" id="PS00392">
    <property type="entry name" value="DDC_GAD_HDC_YDC"/>
    <property type="match status" value="1"/>
</dbReference>
<evidence type="ECO:0000256" key="9">
    <source>
        <dbReference type="ARBA" id="ARBA00023239"/>
    </source>
</evidence>
<evidence type="ECO:0000256" key="17">
    <source>
        <dbReference type="PIRSR" id="PIRSR602129-50"/>
    </source>
</evidence>
<keyword evidence="9" id="KW-0456">Lyase</keyword>
<dbReference type="Gene3D" id="3.30.420.40">
    <property type="match status" value="1"/>
</dbReference>
<evidence type="ECO:0000256" key="16">
    <source>
        <dbReference type="PIRSR" id="PIRSR600407-2"/>
    </source>
</evidence>
<dbReference type="InterPro" id="IPR010977">
    <property type="entry name" value="Aromatic_deC"/>
</dbReference>
<dbReference type="Proteomes" id="UP001228049">
    <property type="component" value="Unassembled WGS sequence"/>
</dbReference>
<dbReference type="GO" id="GO:0042423">
    <property type="term" value="P:catecholamine biosynthetic process"/>
    <property type="evidence" value="ECO:0007669"/>
    <property type="project" value="UniProtKB-KW"/>
</dbReference>
<keyword evidence="7" id="KW-0378">Hydrolase</keyword>
<keyword evidence="18" id="KW-1133">Transmembrane helix</keyword>
<gene>
    <name evidence="19" type="ORF">KUDE01_021295</name>
</gene>
<dbReference type="CDD" id="cd06450">
    <property type="entry name" value="DOPA_deC_like"/>
    <property type="match status" value="1"/>
</dbReference>
<protein>
    <recommendedName>
        <fullName evidence="13">Aromatic-L-amino-acid decarboxylase</fullName>
        <ecNumber evidence="12">4.1.1.28</ecNumber>
    </recommendedName>
    <alternativeName>
        <fullName evidence="14">DOPA decarboxylase</fullName>
    </alternativeName>
</protein>
<dbReference type="FunFam" id="3.40.640.10:FF:000025">
    <property type="entry name" value="Histidine decarboxylase"/>
    <property type="match status" value="1"/>
</dbReference>
<organism evidence="19 20">
    <name type="scientific">Dissostichus eleginoides</name>
    <name type="common">Patagonian toothfish</name>
    <name type="synonym">Dissostichus amissus</name>
    <dbReference type="NCBI Taxonomy" id="100907"/>
    <lineage>
        <taxon>Eukaryota</taxon>
        <taxon>Metazoa</taxon>
        <taxon>Chordata</taxon>
        <taxon>Craniata</taxon>
        <taxon>Vertebrata</taxon>
        <taxon>Euteleostomi</taxon>
        <taxon>Actinopterygii</taxon>
        <taxon>Neopterygii</taxon>
        <taxon>Teleostei</taxon>
        <taxon>Neoteleostei</taxon>
        <taxon>Acanthomorphata</taxon>
        <taxon>Eupercaria</taxon>
        <taxon>Perciformes</taxon>
        <taxon>Notothenioidei</taxon>
        <taxon>Nototheniidae</taxon>
        <taxon>Dissostichus</taxon>
    </lineage>
</organism>
<keyword evidence="5" id="KW-0127">Catecholamine biosynthesis</keyword>
<keyword evidence="8 17" id="KW-0663">Pyridoxal phosphate</keyword>
<feature type="transmembrane region" description="Helical" evidence="18">
    <location>
        <begin position="841"/>
        <end position="865"/>
    </location>
</feature>
<reference evidence="19" key="1">
    <citation type="submission" date="2023-04" db="EMBL/GenBank/DDBJ databases">
        <title>Chromosome-level genome of Chaenocephalus aceratus.</title>
        <authorList>
            <person name="Park H."/>
        </authorList>
    </citation>
    <scope>NUCLEOTIDE SEQUENCE</scope>
    <source>
        <strain evidence="19">DE</strain>
        <tissue evidence="19">Muscle</tissue>
    </source>
</reference>
<dbReference type="GO" id="GO:0019752">
    <property type="term" value="P:carboxylic acid metabolic process"/>
    <property type="evidence" value="ECO:0007669"/>
    <property type="project" value="InterPro"/>
</dbReference>
<dbReference type="Pfam" id="PF00282">
    <property type="entry name" value="Pyridoxal_deC"/>
    <property type="match status" value="1"/>
</dbReference>
<dbReference type="GO" id="GO:0016787">
    <property type="term" value="F:hydrolase activity"/>
    <property type="evidence" value="ECO:0007669"/>
    <property type="project" value="UniProtKB-KW"/>
</dbReference>
<evidence type="ECO:0000256" key="8">
    <source>
        <dbReference type="ARBA" id="ARBA00022898"/>
    </source>
</evidence>
<keyword evidence="18" id="KW-0472">Membrane</keyword>
<evidence type="ECO:0000256" key="13">
    <source>
        <dbReference type="ARBA" id="ARBA00040968"/>
    </source>
</evidence>
<dbReference type="InterPro" id="IPR021115">
    <property type="entry name" value="Pyridoxal-P_BS"/>
</dbReference>
<dbReference type="PANTHER" id="PTHR11999">
    <property type="entry name" value="GROUP II PYRIDOXAL-5-PHOSPHATE DECARBOXYLASE"/>
    <property type="match status" value="1"/>
</dbReference>
<comment type="pathway">
    <text evidence="11">Catecholamine biosynthesis; dopamine biosynthesis; dopamine from L-tyrosine: step 2/2.</text>
</comment>
<evidence type="ECO:0000256" key="10">
    <source>
        <dbReference type="ARBA" id="ARBA00037256"/>
    </source>
</evidence>
<evidence type="ECO:0000256" key="3">
    <source>
        <dbReference type="ARBA" id="ARBA00009533"/>
    </source>
</evidence>
<dbReference type="InterPro" id="IPR015424">
    <property type="entry name" value="PyrdxlP-dep_Trfase"/>
</dbReference>
<keyword evidence="20" id="KW-1185">Reference proteome</keyword>
<comment type="subunit">
    <text evidence="4">Homodimer.</text>
</comment>
<keyword evidence="18" id="KW-0812">Transmembrane</keyword>
<proteinExistence type="inferred from homology"/>
<dbReference type="PANTHER" id="PTHR11999:SF167">
    <property type="entry name" value="AROMATIC-L-AMINO-ACID DECARBOXYLASE"/>
    <property type="match status" value="1"/>
</dbReference>
<evidence type="ECO:0000313" key="19">
    <source>
        <dbReference type="EMBL" id="KAK1895844.1"/>
    </source>
</evidence>
<comment type="caution">
    <text evidence="19">The sequence shown here is derived from an EMBL/GenBank/DDBJ whole genome shotgun (WGS) entry which is preliminary data.</text>
</comment>
<dbReference type="Gene3D" id="3.30.420.150">
    <property type="entry name" value="Exopolyphosphatase. Domain 2"/>
    <property type="match status" value="1"/>
</dbReference>
<dbReference type="InterPro" id="IPR000407">
    <property type="entry name" value="GDA1_CD39_NTPase"/>
</dbReference>
<dbReference type="Gene3D" id="3.40.640.10">
    <property type="entry name" value="Type I PLP-dependent aspartate aminotransferase-like (Major domain)"/>
    <property type="match status" value="1"/>
</dbReference>
<dbReference type="GO" id="GO:0030170">
    <property type="term" value="F:pyridoxal phosphate binding"/>
    <property type="evidence" value="ECO:0007669"/>
    <property type="project" value="InterPro"/>
</dbReference>
<evidence type="ECO:0000256" key="12">
    <source>
        <dbReference type="ARBA" id="ARBA00038886"/>
    </source>
</evidence>
<comment type="function">
    <text evidence="10">Catalyzes the decarboxylation of L-3,4-dihydroxyphenylalanine (DOPA) to dopamine and L-5-hydroxytryptophan to serotonin.</text>
</comment>